<dbReference type="RefSeq" id="WP_121456474.1">
    <property type="nucleotide sequence ID" value="NZ_RBXP01000001.1"/>
</dbReference>
<keyword evidence="9" id="KW-0448">Lipopolysaccharide biosynthesis</keyword>
<comment type="subcellular location">
    <subcellularLocation>
        <location evidence="9">Cell membrane</location>
    </subcellularLocation>
</comment>
<keyword evidence="12" id="KW-1185">Reference proteome</keyword>
<evidence type="ECO:0000313" key="11">
    <source>
        <dbReference type="EMBL" id="RKT62986.1"/>
    </source>
</evidence>
<comment type="catalytic activity">
    <reaction evidence="6 9">
        <text>lipid IVA (E. coli) + CMP-3-deoxy-beta-D-manno-octulosonate = alpha-Kdo-(2-&gt;6)-lipid IVA (E. coli) + CMP + H(+)</text>
        <dbReference type="Rhea" id="RHEA:28066"/>
        <dbReference type="ChEBI" id="CHEBI:15378"/>
        <dbReference type="ChEBI" id="CHEBI:58603"/>
        <dbReference type="ChEBI" id="CHEBI:60364"/>
        <dbReference type="ChEBI" id="CHEBI:60377"/>
        <dbReference type="ChEBI" id="CHEBI:85987"/>
        <dbReference type="EC" id="2.4.99.12"/>
    </reaction>
</comment>
<comment type="caution">
    <text evidence="11">The sequence shown here is derived from an EMBL/GenBank/DDBJ whole genome shotgun (WGS) entry which is preliminary data.</text>
</comment>
<dbReference type="Pfam" id="PF04413">
    <property type="entry name" value="Glycos_transf_N"/>
    <property type="match status" value="1"/>
</dbReference>
<evidence type="ECO:0000256" key="6">
    <source>
        <dbReference type="ARBA" id="ARBA00049183"/>
    </source>
</evidence>
<evidence type="ECO:0000256" key="3">
    <source>
        <dbReference type="ARBA" id="ARBA00019077"/>
    </source>
</evidence>
<dbReference type="Gene3D" id="3.40.50.11720">
    <property type="entry name" value="3-Deoxy-D-manno-octulosonic-acid transferase, N-terminal domain"/>
    <property type="match status" value="1"/>
</dbReference>
<dbReference type="GO" id="GO:0043842">
    <property type="term" value="F:Kdo transferase activity"/>
    <property type="evidence" value="ECO:0007669"/>
    <property type="project" value="UniProtKB-EC"/>
</dbReference>
<name>A0A495WNF1_9RHOO</name>
<dbReference type="UniPathway" id="UPA00958"/>
<evidence type="ECO:0000259" key="10">
    <source>
        <dbReference type="Pfam" id="PF04413"/>
    </source>
</evidence>
<evidence type="ECO:0000313" key="12">
    <source>
        <dbReference type="Proteomes" id="UP000270626"/>
    </source>
</evidence>
<keyword evidence="4 9" id="KW-0808">Transferase</keyword>
<feature type="site" description="Transition state stabilizer" evidence="8">
    <location>
        <position position="136"/>
    </location>
</feature>
<evidence type="ECO:0000256" key="9">
    <source>
        <dbReference type="RuleBase" id="RU365103"/>
    </source>
</evidence>
<dbReference type="Gene3D" id="3.40.50.2000">
    <property type="entry name" value="Glycogen Phosphorylase B"/>
    <property type="match status" value="1"/>
</dbReference>
<dbReference type="InterPro" id="IPR038107">
    <property type="entry name" value="Glycos_transf_N_sf"/>
</dbReference>
<evidence type="ECO:0000256" key="1">
    <source>
        <dbReference type="ARBA" id="ARBA00004713"/>
    </source>
</evidence>
<reference evidence="11 12" key="1">
    <citation type="submission" date="2018-10" db="EMBL/GenBank/DDBJ databases">
        <title>Genomic Encyclopedia of Type Strains, Phase IV (KMG-IV): sequencing the most valuable type-strain genomes for metagenomic binning, comparative biology and taxonomic classification.</title>
        <authorList>
            <person name="Goeker M."/>
        </authorList>
    </citation>
    <scope>NUCLEOTIDE SEQUENCE [LARGE SCALE GENOMIC DNA]</scope>
    <source>
        <strain evidence="11 12">DSM 23841</strain>
    </source>
</reference>
<comment type="similarity">
    <text evidence="9">Belongs to the glycosyltransferase group 1 family.</text>
</comment>
<dbReference type="EC" id="2.4.99.12" evidence="2 9"/>
<evidence type="ECO:0000256" key="2">
    <source>
        <dbReference type="ARBA" id="ARBA00012621"/>
    </source>
</evidence>
<dbReference type="NCBIfam" id="NF004386">
    <property type="entry name" value="PRK05749.1-2"/>
    <property type="match status" value="1"/>
</dbReference>
<dbReference type="AlphaFoldDB" id="A0A495WNF1"/>
<dbReference type="PANTHER" id="PTHR42755:SF1">
    <property type="entry name" value="3-DEOXY-D-MANNO-OCTULOSONIC ACID TRANSFERASE, MITOCHONDRIAL-RELATED"/>
    <property type="match status" value="1"/>
</dbReference>
<dbReference type="PANTHER" id="PTHR42755">
    <property type="entry name" value="3-DEOXY-MANNO-OCTULOSONATE CYTIDYLYLTRANSFERASE"/>
    <property type="match status" value="1"/>
</dbReference>
<protein>
    <recommendedName>
        <fullName evidence="3 9">3-deoxy-D-manno-octulosonic acid transferase</fullName>
        <shortName evidence="9">Kdo transferase</shortName>
        <ecNumber evidence="2 9">2.4.99.12</ecNumber>
    </recommendedName>
    <alternativeName>
        <fullName evidence="5 9">Lipid IV(A) 3-deoxy-D-manno-octulosonic acid transferase</fullName>
    </alternativeName>
</protein>
<evidence type="ECO:0000256" key="4">
    <source>
        <dbReference type="ARBA" id="ARBA00022679"/>
    </source>
</evidence>
<dbReference type="GO" id="GO:0009244">
    <property type="term" value="P:lipopolysaccharide core region biosynthetic process"/>
    <property type="evidence" value="ECO:0007669"/>
    <property type="project" value="UniProtKB-UniRule"/>
</dbReference>
<dbReference type="Proteomes" id="UP000270626">
    <property type="component" value="Unassembled WGS sequence"/>
</dbReference>
<gene>
    <name evidence="11" type="ORF">DFR40_0035</name>
</gene>
<feature type="site" description="Transition state stabilizer" evidence="8">
    <location>
        <position position="212"/>
    </location>
</feature>
<dbReference type="InterPro" id="IPR039901">
    <property type="entry name" value="Kdotransferase"/>
</dbReference>
<evidence type="ECO:0000256" key="7">
    <source>
        <dbReference type="PIRSR" id="PIRSR639901-1"/>
    </source>
</evidence>
<dbReference type="OrthoDB" id="9789797at2"/>
<dbReference type="GO" id="GO:0005886">
    <property type="term" value="C:plasma membrane"/>
    <property type="evidence" value="ECO:0007669"/>
    <property type="project" value="UniProtKB-SubCell"/>
</dbReference>
<keyword evidence="9" id="KW-1003">Cell membrane</keyword>
<dbReference type="EMBL" id="RBXP01000001">
    <property type="protein sequence ID" value="RKT62986.1"/>
    <property type="molecule type" value="Genomic_DNA"/>
</dbReference>
<feature type="domain" description="3-deoxy-D-manno-octulosonic-acid transferase N-terminal" evidence="10">
    <location>
        <begin position="35"/>
        <end position="215"/>
    </location>
</feature>
<dbReference type="GO" id="GO:0009245">
    <property type="term" value="P:lipid A biosynthetic process"/>
    <property type="evidence" value="ECO:0007669"/>
    <property type="project" value="TreeGrafter"/>
</dbReference>
<comment type="function">
    <text evidence="9">Involved in lipopolysaccharide (LPS) biosynthesis. Catalyzes the transfer of 3-deoxy-D-manno-octulosonate (Kdo) residue(s) from CMP-Kdo to lipid IV(A), the tetraacyldisaccharide-1,4'-bisphosphate precursor of lipid A.</text>
</comment>
<evidence type="ECO:0000256" key="5">
    <source>
        <dbReference type="ARBA" id="ARBA00031445"/>
    </source>
</evidence>
<comment type="pathway">
    <text evidence="1 9">Bacterial outer membrane biogenesis; LPS core biosynthesis.</text>
</comment>
<sequence length="426" mass="46262">MIARWLYLLALYLLLPAIFVRLAWRARRQPEYLANLGERFAVYADGRRPRNGKNRLIWVHAVSVGETRAAQPLVEALQARWPAHRILLTGMTPTGRAAGAEVFGERVIQAYLPYDLPDAVDRFFRHFAPEFGVLMETEIWPNLLAGARRHEIPLLLVNARLSERSARGYRRFAALVRPAFASLAAVAAQSEADAARLAALGAAPVAVCGNLKFDVVPAPERLALGQSWRTALAGRPVWLAASTREGEEALLLDAWQRHAGSDALLVLVPRHPQRFAEVAELLAARGLAWRRRSEGLPDAGTAVWLGDSMGEMAAYYAFADLAFIGGSLLPLGGQNLIEAAACGCPVLVGPHTFNFQRATEDALAAGAAQRVADADALMLTVDRLFSEKTTSLAAMRAAAGEFAAAHRGATQRTLALIERFPGRAGR</sequence>
<keyword evidence="9" id="KW-0472">Membrane</keyword>
<proteinExistence type="inferred from homology"/>
<organism evidence="11 12">
    <name type="scientific">Azonexus fungiphilus</name>
    <dbReference type="NCBI Taxonomy" id="146940"/>
    <lineage>
        <taxon>Bacteria</taxon>
        <taxon>Pseudomonadati</taxon>
        <taxon>Pseudomonadota</taxon>
        <taxon>Betaproteobacteria</taxon>
        <taxon>Rhodocyclales</taxon>
        <taxon>Azonexaceae</taxon>
        <taxon>Azonexus</taxon>
    </lineage>
</organism>
<dbReference type="FunFam" id="3.40.50.11720:FF:000001">
    <property type="entry name" value="3-deoxy-D-manno-octulosonic acid transferase"/>
    <property type="match status" value="1"/>
</dbReference>
<feature type="active site" description="Proton acceptor" evidence="7">
    <location>
        <position position="66"/>
    </location>
</feature>
<dbReference type="InterPro" id="IPR007507">
    <property type="entry name" value="Glycos_transf_N"/>
</dbReference>
<dbReference type="SUPFAM" id="SSF53756">
    <property type="entry name" value="UDP-Glycosyltransferase/glycogen phosphorylase"/>
    <property type="match status" value="1"/>
</dbReference>
<accession>A0A495WNF1</accession>
<evidence type="ECO:0000256" key="8">
    <source>
        <dbReference type="PIRSR" id="PIRSR639901-2"/>
    </source>
</evidence>